<dbReference type="Gene3D" id="2.60.120.10">
    <property type="entry name" value="Jelly Rolls"/>
    <property type="match status" value="1"/>
</dbReference>
<dbReference type="InterPro" id="IPR018488">
    <property type="entry name" value="cNMP-bd_CS"/>
</dbReference>
<protein>
    <submittedName>
        <fullName evidence="2">CRP-like cAMP-binding protein</fullName>
    </submittedName>
</protein>
<dbReference type="GO" id="GO:0005829">
    <property type="term" value="C:cytosol"/>
    <property type="evidence" value="ECO:0007669"/>
    <property type="project" value="TreeGrafter"/>
</dbReference>
<dbReference type="InterPro" id="IPR014710">
    <property type="entry name" value="RmlC-like_jellyroll"/>
</dbReference>
<dbReference type="PROSITE" id="PS00889">
    <property type="entry name" value="CNMP_BINDING_2"/>
    <property type="match status" value="1"/>
</dbReference>
<dbReference type="EMBL" id="JACGXA010000001">
    <property type="protein sequence ID" value="MBA8802049.1"/>
    <property type="molecule type" value="Genomic_DNA"/>
</dbReference>
<evidence type="ECO:0000259" key="1">
    <source>
        <dbReference type="PROSITE" id="PS50042"/>
    </source>
</evidence>
<dbReference type="RefSeq" id="WP_182536264.1">
    <property type="nucleotide sequence ID" value="NZ_JACGXA010000001.1"/>
</dbReference>
<dbReference type="Pfam" id="PF00027">
    <property type="entry name" value="cNMP_binding"/>
    <property type="match status" value="1"/>
</dbReference>
<name>A0A7W3P846_9ACTN</name>
<organism evidence="2 3">
    <name type="scientific">Nocardioides ginsengisegetis</name>
    <dbReference type="NCBI Taxonomy" id="661491"/>
    <lineage>
        <taxon>Bacteria</taxon>
        <taxon>Bacillati</taxon>
        <taxon>Actinomycetota</taxon>
        <taxon>Actinomycetes</taxon>
        <taxon>Propionibacteriales</taxon>
        <taxon>Nocardioidaceae</taxon>
        <taxon>Nocardioides</taxon>
    </lineage>
</organism>
<dbReference type="PROSITE" id="PS50042">
    <property type="entry name" value="CNMP_BINDING_3"/>
    <property type="match status" value="1"/>
</dbReference>
<dbReference type="SMART" id="SM00100">
    <property type="entry name" value="cNMP"/>
    <property type="match status" value="1"/>
</dbReference>
<proteinExistence type="predicted"/>
<dbReference type="InterPro" id="IPR000595">
    <property type="entry name" value="cNMP-bd_dom"/>
</dbReference>
<dbReference type="GO" id="GO:0005952">
    <property type="term" value="C:cAMP-dependent protein kinase complex"/>
    <property type="evidence" value="ECO:0007669"/>
    <property type="project" value="InterPro"/>
</dbReference>
<dbReference type="InterPro" id="IPR018490">
    <property type="entry name" value="cNMP-bd_dom_sf"/>
</dbReference>
<sequence length="138" mass="15000">MSDKSELESKLAALPIFAGLSKRKVAKLVDQSRTVDHQAGREVATEGEGALALHLIVSGEAEVSLRGESKRTLREGDYFGEISMIDGKRRSATVTAVTPMTTLAVQHVVFEKMLEDDAKFAAELLKLLCARLREAESA</sequence>
<dbReference type="Proteomes" id="UP000580910">
    <property type="component" value="Unassembled WGS sequence"/>
</dbReference>
<comment type="caution">
    <text evidence="2">The sequence shown here is derived from an EMBL/GenBank/DDBJ whole genome shotgun (WGS) entry which is preliminary data.</text>
</comment>
<dbReference type="PANTHER" id="PTHR11635">
    <property type="entry name" value="CAMP-DEPENDENT PROTEIN KINASE REGULATORY CHAIN"/>
    <property type="match status" value="1"/>
</dbReference>
<feature type="domain" description="Cyclic nucleotide-binding" evidence="1">
    <location>
        <begin position="16"/>
        <end position="114"/>
    </location>
</feature>
<evidence type="ECO:0000313" key="3">
    <source>
        <dbReference type="Proteomes" id="UP000580910"/>
    </source>
</evidence>
<dbReference type="SUPFAM" id="SSF51206">
    <property type="entry name" value="cAMP-binding domain-like"/>
    <property type="match status" value="1"/>
</dbReference>
<dbReference type="CDD" id="cd00038">
    <property type="entry name" value="CAP_ED"/>
    <property type="match status" value="1"/>
</dbReference>
<reference evidence="2 3" key="1">
    <citation type="submission" date="2020-07" db="EMBL/GenBank/DDBJ databases">
        <title>Sequencing the genomes of 1000 actinobacteria strains.</title>
        <authorList>
            <person name="Klenk H.-P."/>
        </authorList>
    </citation>
    <scope>NUCLEOTIDE SEQUENCE [LARGE SCALE GENOMIC DNA]</scope>
    <source>
        <strain evidence="2 3">DSM 21349</strain>
    </source>
</reference>
<dbReference type="InterPro" id="IPR050503">
    <property type="entry name" value="cAMP-dep_PK_reg_su-like"/>
</dbReference>
<dbReference type="PANTHER" id="PTHR11635:SF152">
    <property type="entry name" value="CAMP-DEPENDENT PROTEIN KINASE TYPE I REGULATORY SUBUNIT-RELATED"/>
    <property type="match status" value="1"/>
</dbReference>
<gene>
    <name evidence="2" type="ORF">FB382_000340</name>
</gene>
<accession>A0A7W3P846</accession>
<keyword evidence="3" id="KW-1185">Reference proteome</keyword>
<dbReference type="AlphaFoldDB" id="A0A7W3P846"/>
<evidence type="ECO:0000313" key="2">
    <source>
        <dbReference type="EMBL" id="MBA8802049.1"/>
    </source>
</evidence>